<organism evidence="4 5">
    <name type="scientific">Mucilaginibacter achroorhodeus</name>
    <dbReference type="NCBI Taxonomy" id="2599294"/>
    <lineage>
        <taxon>Bacteria</taxon>
        <taxon>Pseudomonadati</taxon>
        <taxon>Bacteroidota</taxon>
        <taxon>Sphingobacteriia</taxon>
        <taxon>Sphingobacteriales</taxon>
        <taxon>Sphingobacteriaceae</taxon>
        <taxon>Mucilaginibacter</taxon>
    </lineage>
</organism>
<dbReference type="SUPFAM" id="SSF50939">
    <property type="entry name" value="Sialidases"/>
    <property type="match status" value="1"/>
</dbReference>
<dbReference type="AlphaFoldDB" id="A0A563TZA5"/>
<dbReference type="GO" id="GO:0015979">
    <property type="term" value="P:photosynthesis"/>
    <property type="evidence" value="ECO:0007669"/>
    <property type="project" value="UniProtKB-KW"/>
</dbReference>
<feature type="domain" description="Photosynthesis system II assembly factor Ycf48/Hcf136-like" evidence="3">
    <location>
        <begin position="7"/>
        <end position="78"/>
    </location>
</feature>
<dbReference type="EMBL" id="VOEI01000006">
    <property type="protein sequence ID" value="TWR24698.1"/>
    <property type="molecule type" value="Genomic_DNA"/>
</dbReference>
<dbReference type="GO" id="GO:0009523">
    <property type="term" value="C:photosystem II"/>
    <property type="evidence" value="ECO:0007669"/>
    <property type="project" value="UniProtKB-KW"/>
</dbReference>
<dbReference type="PANTHER" id="PTHR47199">
    <property type="entry name" value="PHOTOSYSTEM II STABILITY/ASSEMBLY FACTOR HCF136, CHLOROPLASTIC"/>
    <property type="match status" value="1"/>
</dbReference>
<reference evidence="4 5" key="1">
    <citation type="submission" date="2019-07" db="EMBL/GenBank/DDBJ databases">
        <authorList>
            <person name="Kim J."/>
        </authorList>
    </citation>
    <scope>NUCLEOTIDE SEQUENCE [LARGE SCALE GENOMIC DNA]</scope>
    <source>
        <strain evidence="4 5">MJ1a</strain>
    </source>
</reference>
<dbReference type="Proteomes" id="UP000318010">
    <property type="component" value="Unassembled WGS sequence"/>
</dbReference>
<evidence type="ECO:0000313" key="4">
    <source>
        <dbReference type="EMBL" id="TWR24698.1"/>
    </source>
</evidence>
<protein>
    <submittedName>
        <fullName evidence="4">Oxidoreductase</fullName>
    </submittedName>
</protein>
<dbReference type="Gene3D" id="2.130.10.10">
    <property type="entry name" value="YVTN repeat-like/Quinoprotein amine dehydrogenase"/>
    <property type="match status" value="2"/>
</dbReference>
<dbReference type="Pfam" id="PF14870">
    <property type="entry name" value="PSII_BNR"/>
    <property type="match status" value="2"/>
</dbReference>
<dbReference type="PANTHER" id="PTHR47199:SF2">
    <property type="entry name" value="PHOTOSYSTEM II STABILITY_ASSEMBLY FACTOR HCF136, CHLOROPLASTIC"/>
    <property type="match status" value="1"/>
</dbReference>
<keyword evidence="5" id="KW-1185">Reference proteome</keyword>
<dbReference type="InterPro" id="IPR028203">
    <property type="entry name" value="PSII_CF48-like_dom"/>
</dbReference>
<proteinExistence type="predicted"/>
<evidence type="ECO:0000256" key="1">
    <source>
        <dbReference type="ARBA" id="ARBA00022531"/>
    </source>
</evidence>
<comment type="caution">
    <text evidence="4">The sequence shown here is derived from an EMBL/GenBank/DDBJ whole genome shotgun (WGS) entry which is preliminary data.</text>
</comment>
<gene>
    <name evidence="4" type="ORF">FPZ42_16230</name>
</gene>
<dbReference type="InterPro" id="IPR036278">
    <property type="entry name" value="Sialidase_sf"/>
</dbReference>
<evidence type="ECO:0000313" key="5">
    <source>
        <dbReference type="Proteomes" id="UP000318010"/>
    </source>
</evidence>
<feature type="domain" description="Photosynthesis system II assembly factor Ycf48/Hcf136-like" evidence="3">
    <location>
        <begin position="89"/>
        <end position="179"/>
    </location>
</feature>
<dbReference type="OrthoDB" id="9813892at2"/>
<name>A0A563TZA5_9SPHI</name>
<keyword evidence="1" id="KW-0602">Photosynthesis</keyword>
<sequence>MRGLSVVNDKVAWISGSGGTVGITNDGGSNWSWLQVKGYEKSDFRDIEAFSDKEAVIVSSGTPAYILKTADGGLTWTKHFEQRDTSYFLDAMDFKDPKHGFVLGDPINGKFLLLKTDDGGNNWVPAHYSPGAYKNEAAFAASGTCIRVYKSGIMIVSGGSKSRLISSTDNGKNWHYLDLPLTDGTSSRGAFSVAKNGNEIIIVGGNYAKDKLRDSVAVIINGSENISKASMPTLAPEGFQSSVEHLNGNFYLSTGTSGTNISTDSGNTWKKIDDRSYNVCRKAKKGKLVLLAGDKGNIGILKF</sequence>
<evidence type="ECO:0000256" key="2">
    <source>
        <dbReference type="ARBA" id="ARBA00023276"/>
    </source>
</evidence>
<evidence type="ECO:0000259" key="3">
    <source>
        <dbReference type="Pfam" id="PF14870"/>
    </source>
</evidence>
<dbReference type="InterPro" id="IPR015943">
    <property type="entry name" value="WD40/YVTN_repeat-like_dom_sf"/>
</dbReference>
<accession>A0A563TZA5</accession>
<keyword evidence="2" id="KW-0604">Photosystem II</keyword>